<dbReference type="InterPro" id="IPR033470">
    <property type="entry name" value="FakA-like_C"/>
</dbReference>
<dbReference type="SMART" id="SM01120">
    <property type="entry name" value="Dak2"/>
    <property type="match status" value="1"/>
</dbReference>
<accession>A0A328UAQ5</accession>
<dbReference type="InterPro" id="IPR036117">
    <property type="entry name" value="DhaL_dom_sf"/>
</dbReference>
<dbReference type="Gene3D" id="1.25.40.340">
    <property type="match status" value="1"/>
</dbReference>
<dbReference type="Pfam" id="PF13684">
    <property type="entry name" value="FakA-like_C"/>
    <property type="match status" value="1"/>
</dbReference>
<gene>
    <name evidence="2" type="ORF">DPQ25_12125</name>
</gene>
<comment type="caution">
    <text evidence="2">The sequence shown here is derived from an EMBL/GenBank/DDBJ whole genome shotgun (WGS) entry which is preliminary data.</text>
</comment>
<evidence type="ECO:0000313" key="2">
    <source>
        <dbReference type="EMBL" id="RAQ22700.1"/>
    </source>
</evidence>
<dbReference type="Pfam" id="PF21645">
    <property type="entry name" value="FakA-like_M"/>
    <property type="match status" value="1"/>
</dbReference>
<dbReference type="InterPro" id="IPR019986">
    <property type="entry name" value="YloV-like"/>
</dbReference>
<feature type="domain" description="DhaL" evidence="1">
    <location>
        <begin position="5"/>
        <end position="197"/>
    </location>
</feature>
<dbReference type="PROSITE" id="PS51480">
    <property type="entry name" value="DHAL"/>
    <property type="match status" value="1"/>
</dbReference>
<sequence length="554" mass="58556">MINGNDLRNAIISGANNIAGHKTQVDELNIFPVPDGDTGTNMSMTMTAGLKELVKSDGGTVGAVAHTAASALLRGARGNSGVILSLLFRGFSKGLEGLEAASGSDLANALGMGVEAAYKAVMKPTEGTILTVSRVACEKGKAAAEIDDDVVYVWSAICKGAAEALEETPELLPVLKKAGVVDAGGKGLCYIFDGMMSVFKDGVVVASDAAEPAAEAGRDDFFRNAAAEFDQVINFTYCTEFIVGRDAGCAKEPQELRAYLEGIGDCVVVVDDDEIIKVHVHTEDPGNALQAGLTFGQLLTVKIENMKEQHRLAAEANEEAKAKAKKELERVEPAEEIGFVAVAAGEGLETLFTDLGCAQVVSGGQTMNPSTNDIVAAVLATPAKNVLVLPNNKNIIMAAEQAIPLVTDRKVIVLPTRTVPQGLSAMLAYDPDMSIEQNTITMMKAAGNVATGQVTFAARDSEFGGHKIKEGDILGLENGKLTLIEKDIVHTCSKLTRSMVSRTTSFITIIYGAEVTEEQANDAYNRIKNKISSDIEVTLVNGGQPVYYFMVSVE</sequence>
<evidence type="ECO:0000259" key="1">
    <source>
        <dbReference type="PROSITE" id="PS51480"/>
    </source>
</evidence>
<dbReference type="SMART" id="SM01121">
    <property type="entry name" value="Dak1_2"/>
    <property type="match status" value="1"/>
</dbReference>
<keyword evidence="3" id="KW-1185">Reference proteome</keyword>
<dbReference type="PANTHER" id="PTHR33434">
    <property type="entry name" value="DEGV DOMAIN-CONTAINING PROTEIN DR_1986-RELATED"/>
    <property type="match status" value="1"/>
</dbReference>
<dbReference type="InterPro" id="IPR050270">
    <property type="entry name" value="DegV_domain_contain"/>
</dbReference>
<dbReference type="GO" id="GO:0006071">
    <property type="term" value="P:glycerol metabolic process"/>
    <property type="evidence" value="ECO:0007669"/>
    <property type="project" value="InterPro"/>
</dbReference>
<dbReference type="SUPFAM" id="SSF101473">
    <property type="entry name" value="DhaL-like"/>
    <property type="match status" value="1"/>
</dbReference>
<evidence type="ECO:0000313" key="3">
    <source>
        <dbReference type="Proteomes" id="UP000249377"/>
    </source>
</evidence>
<dbReference type="NCBIfam" id="TIGR03599">
    <property type="entry name" value="YloV"/>
    <property type="match status" value="1"/>
</dbReference>
<dbReference type="InterPro" id="IPR004007">
    <property type="entry name" value="DhaL_dom"/>
</dbReference>
<dbReference type="Pfam" id="PF02734">
    <property type="entry name" value="Dak2"/>
    <property type="match status" value="1"/>
</dbReference>
<dbReference type="Proteomes" id="UP000249377">
    <property type="component" value="Unassembled WGS sequence"/>
</dbReference>
<dbReference type="InterPro" id="IPR048394">
    <property type="entry name" value="FakA-like_M"/>
</dbReference>
<proteinExistence type="predicted"/>
<reference evidence="2 3" key="1">
    <citation type="submission" date="2018-06" db="EMBL/GenBank/DDBJ databases">
        <title>Noncontiguous genome sequence of Ruminococcaceae bacterium ASD2818.</title>
        <authorList>
            <person name="Chaplin A.V."/>
            <person name="Sokolova S.R."/>
            <person name="Kochetkova T.O."/>
            <person name="Goltsov A.Y."/>
            <person name="Trofimov D.Y."/>
            <person name="Efimov B.A."/>
        </authorList>
    </citation>
    <scope>NUCLEOTIDE SEQUENCE [LARGE SCALE GENOMIC DNA]</scope>
    <source>
        <strain evidence="2 3">ASD2818</strain>
    </source>
</reference>
<name>A0A328UAQ5_9FIRM</name>
<dbReference type="GO" id="GO:0004371">
    <property type="term" value="F:glycerone kinase activity"/>
    <property type="evidence" value="ECO:0007669"/>
    <property type="project" value="InterPro"/>
</dbReference>
<dbReference type="PANTHER" id="PTHR33434:SF4">
    <property type="entry name" value="PHOSPHATASE PROTEIN"/>
    <property type="match status" value="1"/>
</dbReference>
<organism evidence="2 3">
    <name type="scientific">Hydrogeniiclostridium mannosilyticum</name>
    <dbReference type="NCBI Taxonomy" id="2764322"/>
    <lineage>
        <taxon>Bacteria</taxon>
        <taxon>Bacillati</taxon>
        <taxon>Bacillota</taxon>
        <taxon>Clostridia</taxon>
        <taxon>Eubacteriales</taxon>
        <taxon>Acutalibacteraceae</taxon>
        <taxon>Hydrogeniiclostridium</taxon>
    </lineage>
</organism>
<dbReference type="AlphaFoldDB" id="A0A328UAQ5"/>
<dbReference type="RefSeq" id="WP_112333441.1">
    <property type="nucleotide sequence ID" value="NZ_QLYR01000010.1"/>
</dbReference>
<protein>
    <submittedName>
        <fullName evidence="2">DAK2 domain-containing protein</fullName>
    </submittedName>
</protein>
<dbReference type="EMBL" id="QLYR01000010">
    <property type="protein sequence ID" value="RAQ22700.1"/>
    <property type="molecule type" value="Genomic_DNA"/>
</dbReference>